<name>A0A061FLK9_THECC</name>
<dbReference type="InterPro" id="IPR053258">
    <property type="entry name" value="Ca-permeable_cation_channel"/>
</dbReference>
<dbReference type="eggNOG" id="ENOG502T2G2">
    <property type="taxonomic scope" value="Eukaryota"/>
</dbReference>
<feature type="transmembrane region" description="Helical" evidence="1">
    <location>
        <begin position="18"/>
        <end position="38"/>
    </location>
</feature>
<evidence type="ECO:0000313" key="2">
    <source>
        <dbReference type="EMBL" id="EOY17788.1"/>
    </source>
</evidence>
<dbReference type="EMBL" id="CM001888">
    <property type="protein sequence ID" value="EOY17788.1"/>
    <property type="molecule type" value="Genomic_DNA"/>
</dbReference>
<evidence type="ECO:0000313" key="3">
    <source>
        <dbReference type="Proteomes" id="UP000026915"/>
    </source>
</evidence>
<sequence>MSPAGSPPLSNSSSSDNYMFAICVFLVTVFLALVFLVGHDACGKLHAISSVSNFLNQLLGRGGHHNQERFRCLTSSNSSTASNPKHAIFGFLIAVLLALLPLKFGSMNPPVAPFETYSAILSTFLIITVLYAVAWAIETKLGTNNNSYRLLISNISFLLGGLATVLLVLILVPAVGYFALVIWTLFLVKFIYEACQKLHQLYGAISLASNLWNELRGRSRGGHGGDYQNEGTIILPV</sequence>
<feature type="transmembrane region" description="Helical" evidence="1">
    <location>
        <begin position="87"/>
        <end position="104"/>
    </location>
</feature>
<keyword evidence="1" id="KW-1133">Transmembrane helix</keyword>
<organism evidence="2 3">
    <name type="scientific">Theobroma cacao</name>
    <name type="common">Cacao</name>
    <name type="synonym">Cocoa</name>
    <dbReference type="NCBI Taxonomy" id="3641"/>
    <lineage>
        <taxon>Eukaryota</taxon>
        <taxon>Viridiplantae</taxon>
        <taxon>Streptophyta</taxon>
        <taxon>Embryophyta</taxon>
        <taxon>Tracheophyta</taxon>
        <taxon>Spermatophyta</taxon>
        <taxon>Magnoliopsida</taxon>
        <taxon>eudicotyledons</taxon>
        <taxon>Gunneridae</taxon>
        <taxon>Pentapetalae</taxon>
        <taxon>rosids</taxon>
        <taxon>malvids</taxon>
        <taxon>Malvales</taxon>
        <taxon>Malvaceae</taxon>
        <taxon>Byttnerioideae</taxon>
        <taxon>Theobroma</taxon>
    </lineage>
</organism>
<feature type="transmembrane region" description="Helical" evidence="1">
    <location>
        <begin position="116"/>
        <end position="137"/>
    </location>
</feature>
<keyword evidence="1" id="KW-0812">Transmembrane</keyword>
<keyword evidence="3" id="KW-1185">Reference proteome</keyword>
<accession>A0A061FLK9</accession>
<dbReference type="Gramene" id="EOY17788">
    <property type="protein sequence ID" value="EOY17788"/>
    <property type="gene ID" value="TCM_042507"/>
</dbReference>
<reference evidence="2 3" key="1">
    <citation type="journal article" date="2013" name="Genome Biol.">
        <title>The genome sequence of the most widely cultivated cacao type and its use to identify candidate genes regulating pod color.</title>
        <authorList>
            <person name="Motamayor J.C."/>
            <person name="Mockaitis K."/>
            <person name="Schmutz J."/>
            <person name="Haiminen N."/>
            <person name="Iii D.L."/>
            <person name="Cornejo O."/>
            <person name="Findley S.D."/>
            <person name="Zheng P."/>
            <person name="Utro F."/>
            <person name="Royaert S."/>
            <person name="Saski C."/>
            <person name="Jenkins J."/>
            <person name="Podicheti R."/>
            <person name="Zhao M."/>
            <person name="Scheffler B.E."/>
            <person name="Stack J.C."/>
            <person name="Feltus F.A."/>
            <person name="Mustiga G.M."/>
            <person name="Amores F."/>
            <person name="Phillips W."/>
            <person name="Marelli J.P."/>
            <person name="May G.D."/>
            <person name="Shapiro H."/>
            <person name="Ma J."/>
            <person name="Bustamante C.D."/>
            <person name="Schnell R.J."/>
            <person name="Main D."/>
            <person name="Gilbert D."/>
            <person name="Parida L."/>
            <person name="Kuhn D.N."/>
        </authorList>
    </citation>
    <scope>NUCLEOTIDE SEQUENCE [LARGE SCALE GENOMIC DNA]</scope>
    <source>
        <strain evidence="3">cv. Matina 1-6</strain>
    </source>
</reference>
<feature type="transmembrane region" description="Helical" evidence="1">
    <location>
        <begin position="149"/>
        <end position="169"/>
    </location>
</feature>
<dbReference type="HOGENOM" id="CLU_1172443_0_0_1"/>
<dbReference type="InParanoid" id="A0A061FLK9"/>
<dbReference type="PANTHER" id="PTHR34115">
    <property type="entry name" value="PROTEIN, PUTATIVE-RELATED"/>
    <property type="match status" value="1"/>
</dbReference>
<proteinExistence type="predicted"/>
<dbReference type="AlphaFoldDB" id="A0A061FLK9"/>
<dbReference type="Proteomes" id="UP000026915">
    <property type="component" value="Chromosome 10"/>
</dbReference>
<dbReference type="OMA" id="KKHEVIM"/>
<protein>
    <submittedName>
        <fullName evidence="2">Uncharacterized protein</fullName>
    </submittedName>
</protein>
<dbReference type="PANTHER" id="PTHR34115:SF13">
    <property type="entry name" value="RPB1A"/>
    <property type="match status" value="1"/>
</dbReference>
<evidence type="ECO:0000256" key="1">
    <source>
        <dbReference type="SAM" id="Phobius"/>
    </source>
</evidence>
<keyword evidence="1" id="KW-0472">Membrane</keyword>
<gene>
    <name evidence="2" type="ORF">TCM_042507</name>
</gene>
<feature type="transmembrane region" description="Helical" evidence="1">
    <location>
        <begin position="175"/>
        <end position="192"/>
    </location>
</feature>